<dbReference type="PROSITE" id="PS50157">
    <property type="entry name" value="ZINC_FINGER_C2H2_2"/>
    <property type="match status" value="4"/>
</dbReference>
<evidence type="ECO:0000256" key="15">
    <source>
        <dbReference type="SAM" id="MobiDB-lite"/>
    </source>
</evidence>
<accession>A0ABK0KX74</accession>
<evidence type="ECO:0000313" key="17">
    <source>
        <dbReference type="Ensembl" id="ENSRNOP00000099232.1"/>
    </source>
</evidence>
<comment type="catalytic activity">
    <reaction evidence="13">
        <text>7-[(3S)-(3-amino-3-methoxycarbonyl)propyl]wyosine(37) in tRNA(Phe) + S-adenosyl-L-methionine + CO2 = wybutosine(37) in tRNA(Phe) + S-adenosyl-L-homocysteine + 2 H(+)</text>
        <dbReference type="Rhea" id="RHEA:37119"/>
        <dbReference type="Rhea" id="RHEA-COMP:11844"/>
        <dbReference type="Rhea" id="RHEA-COMP:11847"/>
        <dbReference type="ChEBI" id="CHEBI:15378"/>
        <dbReference type="ChEBI" id="CHEBI:16526"/>
        <dbReference type="ChEBI" id="CHEBI:57856"/>
        <dbReference type="ChEBI" id="CHEBI:59789"/>
        <dbReference type="ChEBI" id="CHEBI:73544"/>
        <dbReference type="ChEBI" id="CHEBI:74275"/>
        <dbReference type="EC" id="2.3.1.231"/>
    </reaction>
</comment>
<keyword evidence="8" id="KW-0808">Transferase</keyword>
<dbReference type="GeneTree" id="ENSGT00940000162599"/>
<evidence type="ECO:0000313" key="18">
    <source>
        <dbReference type="Proteomes" id="UP000002494"/>
    </source>
</evidence>
<dbReference type="Gene3D" id="3.40.50.150">
    <property type="entry name" value="Vaccinia Virus protein VP39"/>
    <property type="match status" value="1"/>
</dbReference>
<dbReference type="Pfam" id="PF00096">
    <property type="entry name" value="zf-C2H2"/>
    <property type="match status" value="4"/>
</dbReference>
<keyword evidence="14" id="KW-0479">Metal-binding</keyword>
<evidence type="ECO:0000256" key="10">
    <source>
        <dbReference type="ARBA" id="ARBA00022694"/>
    </source>
</evidence>
<dbReference type="InterPro" id="IPR007213">
    <property type="entry name" value="Ppm1/Ppm2/Tcmp"/>
</dbReference>
<dbReference type="Proteomes" id="UP000002494">
    <property type="component" value="Chromosome 3"/>
</dbReference>
<evidence type="ECO:0000256" key="6">
    <source>
        <dbReference type="ARBA" id="ARBA00018045"/>
    </source>
</evidence>
<evidence type="ECO:0000256" key="7">
    <source>
        <dbReference type="ARBA" id="ARBA00022603"/>
    </source>
</evidence>
<comment type="pathway">
    <text evidence="2">tRNA modification; wybutosine-tRNA(Phe) biosynthesis.</text>
</comment>
<protein>
    <recommendedName>
        <fullName evidence="6">tRNA wybutosine-synthesizing protein 4</fullName>
        <ecNumber evidence="5">2.1.1.290</ecNumber>
        <ecNumber evidence="4">2.3.1.231</ecNumber>
    </recommendedName>
    <alternativeName>
        <fullName evidence="12">tRNA(Phe) (7-(3-amino-3-(methoxycarbonyl)propyl)wyosine(37)-N)-methoxycarbonyltransferase</fullName>
    </alternativeName>
    <alternativeName>
        <fullName evidence="11">tRNA(Phe) (7-(3-amino-3-carboxypropyl)wyosine(37)-O)-methyltransferase</fullName>
    </alternativeName>
</protein>
<feature type="region of interest" description="Disordered" evidence="15">
    <location>
        <begin position="162"/>
        <end position="181"/>
    </location>
</feature>
<dbReference type="SUPFAM" id="SSF53335">
    <property type="entry name" value="S-adenosyl-L-methionine-dependent methyltransferases"/>
    <property type="match status" value="1"/>
</dbReference>
<dbReference type="SUPFAM" id="SSF57667">
    <property type="entry name" value="beta-beta-alpha zinc fingers"/>
    <property type="match status" value="3"/>
</dbReference>
<name>A0ABK0KX74_RAT</name>
<evidence type="ECO:0000256" key="11">
    <source>
        <dbReference type="ARBA" id="ARBA00029750"/>
    </source>
</evidence>
<evidence type="ECO:0000256" key="1">
    <source>
        <dbReference type="ARBA" id="ARBA00001806"/>
    </source>
</evidence>
<dbReference type="Pfam" id="PF24681">
    <property type="entry name" value="Kelch_KLHDC2_KLHL20_DRC7"/>
    <property type="match status" value="1"/>
</dbReference>
<dbReference type="InterPro" id="IPR029063">
    <property type="entry name" value="SAM-dependent_MTases_sf"/>
</dbReference>
<evidence type="ECO:0000256" key="2">
    <source>
        <dbReference type="ARBA" id="ARBA00004797"/>
    </source>
</evidence>
<feature type="compositionally biased region" description="Polar residues" evidence="15">
    <location>
        <begin position="169"/>
        <end position="181"/>
    </location>
</feature>
<dbReference type="InterPro" id="IPR036236">
    <property type="entry name" value="Znf_C2H2_sf"/>
</dbReference>
<evidence type="ECO:0000256" key="3">
    <source>
        <dbReference type="ARBA" id="ARBA00010703"/>
    </source>
</evidence>
<evidence type="ECO:0000259" key="16">
    <source>
        <dbReference type="PROSITE" id="PS50157"/>
    </source>
</evidence>
<dbReference type="Pfam" id="PF04072">
    <property type="entry name" value="LCM"/>
    <property type="match status" value="1"/>
</dbReference>
<keyword evidence="18" id="KW-1185">Reference proteome</keyword>
<evidence type="ECO:0000256" key="14">
    <source>
        <dbReference type="PROSITE-ProRule" id="PRU00042"/>
    </source>
</evidence>
<proteinExistence type="inferred from homology"/>
<dbReference type="EC" id="2.3.1.231" evidence="4"/>
<sequence length="845" mass="93990">MYQFSYEVENPYKCADCGISFSRSVRLIRHQRIHTGEKPYKCLDCGKGFRDSSNFITHRRIHTGEKPYQCGECGKRFNQSSSLIIHRRTHTGEKPYQCEECGKSFSNSSHFSAHRRTHTRKRPHVCPDCAICPEVTHPEAGELEFGERSVWRIAERLLVMGPRSRQRRTGTVQSTNDSSSLSKRSLAAQGYVSDAFAPLLVPGIVRRTPLIHRGYYVRARAVRHCVRAFLDLTGAIRSPTRAQILSLGSGSDSLYFRLKAAGLLTRTAVWEVDFPDVSRLKAKRIEETPELCAQTGPFKIGDSASTLCFESSDYRILGADLRELQRLGEALDSAGLDATSPTLILAEAVLTYLEPSRAAALIAWVAQRFPNALFVIYEQMKPGDAFGQIMLQHFRRLNSPLHGLELFPDVEAQRQRFLQAGWTTCSALDLNEFYRRLIPADERRRVETLEPFDEFEEWHLKCSHYFILAASRGDILSETPVFLPSEASFQIDPALPSGFLSASVVTSDHQHSSLQRYGHTSVLLSPGIIFSAGGFGEQEGRHCRVSRFHLLSRSCDSEWKGCQISTLGTEGQWDGRLYHTMTRLSDTRVLVLGGRLSPVNPASGALQLDIYKSEDNCPEGQNVVVTKAALEEGSMLSCWRHSTTEVYYQNQRYLFVYGGRSVTDPVLSDCRFLHVETMAWVRIPVQGSSPEGRHSHSACSWQGGALIAGGLGASEEPLSSVFFLRPVSSGFLWESIHIQPSITPRYSHTAHVFNGKLLLVGGVWIHSSSVPGVTVISLTTGLSSEYQIDTASVPWPLMLHNHSSALLPEEQQLLLIGGGGNCFSFGTYFNPHTVGLDLSSLGLGQ</sequence>
<evidence type="ECO:0000256" key="13">
    <source>
        <dbReference type="ARBA" id="ARBA00049250"/>
    </source>
</evidence>
<keyword evidence="7" id="KW-0489">Methyltransferase</keyword>
<evidence type="ECO:0000256" key="8">
    <source>
        <dbReference type="ARBA" id="ARBA00022679"/>
    </source>
</evidence>
<feature type="domain" description="C2H2-type" evidence="16">
    <location>
        <begin position="40"/>
        <end position="67"/>
    </location>
</feature>
<feature type="domain" description="C2H2-type" evidence="16">
    <location>
        <begin position="12"/>
        <end position="39"/>
    </location>
</feature>
<evidence type="ECO:0000256" key="5">
    <source>
        <dbReference type="ARBA" id="ARBA00012779"/>
    </source>
</evidence>
<dbReference type="SMART" id="SM00355">
    <property type="entry name" value="ZnF_C2H2"/>
    <property type="match status" value="4"/>
</dbReference>
<dbReference type="PANTHER" id="PTHR46529">
    <property type="entry name" value="TRNA WYBUTOSINE-SYNTHESIZING PROTEIN 4"/>
    <property type="match status" value="1"/>
</dbReference>
<dbReference type="Gene3D" id="2.120.10.80">
    <property type="entry name" value="Kelch-type beta propeller"/>
    <property type="match status" value="1"/>
</dbReference>
<keyword evidence="9" id="KW-0949">S-adenosyl-L-methionine</keyword>
<dbReference type="PANTHER" id="PTHR46529:SF1">
    <property type="entry name" value="TRNA WYBUTOSINE-SYNTHESIZING PROTEIN 4"/>
    <property type="match status" value="1"/>
</dbReference>
<dbReference type="SUPFAM" id="SSF117281">
    <property type="entry name" value="Kelch motif"/>
    <property type="match status" value="1"/>
</dbReference>
<reference evidence="17" key="1">
    <citation type="submission" date="2024-01" db="EMBL/GenBank/DDBJ databases">
        <title>GRCr8: a new rat reference genome assembly contstructed from accurate long reads and long range scaffolding.</title>
        <authorList>
            <person name="Doris P.A."/>
            <person name="Kalbfleisch T."/>
            <person name="Li K."/>
            <person name="Howe K."/>
            <person name="Wood J."/>
        </authorList>
    </citation>
    <scope>NUCLEOTIDE SEQUENCE [LARGE SCALE GENOMIC DNA]</scope>
    <source>
        <strain evidence="17">Brown Norway</strain>
    </source>
</reference>
<feature type="domain" description="C2H2-type" evidence="16">
    <location>
        <begin position="68"/>
        <end position="95"/>
    </location>
</feature>
<dbReference type="RGD" id="1305829">
    <property type="gene designation" value="Lcmt2"/>
</dbReference>
<comment type="similarity">
    <text evidence="3">Belongs to the methyltransferase superfamily. LCMT family.</text>
</comment>
<keyword evidence="10" id="KW-0819">tRNA processing</keyword>
<dbReference type="InterPro" id="IPR015915">
    <property type="entry name" value="Kelch-typ_b-propeller"/>
</dbReference>
<organism evidence="17 18">
    <name type="scientific">Rattus norvegicus</name>
    <name type="common">Rat</name>
    <dbReference type="NCBI Taxonomy" id="10116"/>
    <lineage>
        <taxon>Eukaryota</taxon>
        <taxon>Metazoa</taxon>
        <taxon>Chordata</taxon>
        <taxon>Craniata</taxon>
        <taxon>Vertebrata</taxon>
        <taxon>Euteleostomi</taxon>
        <taxon>Mammalia</taxon>
        <taxon>Eutheria</taxon>
        <taxon>Euarchontoglires</taxon>
        <taxon>Glires</taxon>
        <taxon>Rodentia</taxon>
        <taxon>Myomorpha</taxon>
        <taxon>Muroidea</taxon>
        <taxon>Muridae</taxon>
        <taxon>Murinae</taxon>
        <taxon>Rattus</taxon>
    </lineage>
</organism>
<gene>
    <name evidence="17" type="primary">Lcmt2</name>
</gene>
<feature type="domain" description="C2H2-type" evidence="16">
    <location>
        <begin position="96"/>
        <end position="123"/>
    </location>
</feature>
<dbReference type="Ensembl" id="ENSRNOT00000154533.1">
    <property type="protein sequence ID" value="ENSRNOP00000099232.1"/>
    <property type="gene ID" value="ENSRNOG00000043002.4"/>
</dbReference>
<dbReference type="InterPro" id="IPR013087">
    <property type="entry name" value="Znf_C2H2_type"/>
</dbReference>
<keyword evidence="14" id="KW-0863">Zinc-finger</keyword>
<comment type="catalytic activity">
    <reaction evidence="1">
        <text>7-[(3S)-3-amino-3-carboxypropyl]wyosine(37) in tRNA(Phe) + S-adenosyl-L-methionine = 7-[(3S)-(3-amino-3-methoxycarbonyl)propyl]wyosine(37) in tRNA(Phe) + S-adenosyl-L-homocysteine</text>
        <dbReference type="Rhea" id="RHEA:36903"/>
        <dbReference type="Rhea" id="RHEA-COMP:10379"/>
        <dbReference type="Rhea" id="RHEA-COMP:11844"/>
        <dbReference type="ChEBI" id="CHEBI:57856"/>
        <dbReference type="ChEBI" id="CHEBI:59789"/>
        <dbReference type="ChEBI" id="CHEBI:73543"/>
        <dbReference type="ChEBI" id="CHEBI:74275"/>
        <dbReference type="EC" id="2.1.1.290"/>
    </reaction>
</comment>
<reference evidence="17" key="2">
    <citation type="submission" date="2025-08" db="UniProtKB">
        <authorList>
            <consortium name="Ensembl"/>
        </authorList>
    </citation>
    <scope>IDENTIFICATION</scope>
    <source>
        <strain evidence="17">Brown Norway</strain>
    </source>
</reference>
<keyword evidence="14" id="KW-0862">Zinc</keyword>
<evidence type="ECO:0000256" key="12">
    <source>
        <dbReference type="ARBA" id="ARBA00030847"/>
    </source>
</evidence>
<dbReference type="PROSITE" id="PS00028">
    <property type="entry name" value="ZINC_FINGER_C2H2_1"/>
    <property type="match status" value="4"/>
</dbReference>
<evidence type="ECO:0000256" key="9">
    <source>
        <dbReference type="ARBA" id="ARBA00022691"/>
    </source>
</evidence>
<evidence type="ECO:0000256" key="4">
    <source>
        <dbReference type="ARBA" id="ARBA00012155"/>
    </source>
</evidence>
<reference evidence="17" key="3">
    <citation type="submission" date="2025-09" db="UniProtKB">
        <authorList>
            <consortium name="Ensembl"/>
        </authorList>
    </citation>
    <scope>IDENTIFICATION</scope>
    <source>
        <strain evidence="17">Brown Norway</strain>
    </source>
</reference>
<dbReference type="EC" id="2.1.1.290" evidence="5"/>
<dbReference type="Gene3D" id="3.30.160.60">
    <property type="entry name" value="Classic Zinc Finger"/>
    <property type="match status" value="4"/>
</dbReference>